<organism evidence="2 3">
    <name type="scientific">Heterocephalus glaber</name>
    <name type="common">Naked mole rat</name>
    <dbReference type="NCBI Taxonomy" id="10181"/>
    <lineage>
        <taxon>Eukaryota</taxon>
        <taxon>Metazoa</taxon>
        <taxon>Chordata</taxon>
        <taxon>Craniata</taxon>
        <taxon>Vertebrata</taxon>
        <taxon>Euteleostomi</taxon>
        <taxon>Mammalia</taxon>
        <taxon>Eutheria</taxon>
        <taxon>Euarchontoglires</taxon>
        <taxon>Glires</taxon>
        <taxon>Rodentia</taxon>
        <taxon>Hystricomorpha</taxon>
        <taxon>Bathyergidae</taxon>
        <taxon>Heterocephalus</taxon>
    </lineage>
</organism>
<evidence type="ECO:0000313" key="2">
    <source>
        <dbReference type="EMBL" id="EHB05900.1"/>
    </source>
</evidence>
<gene>
    <name evidence="2" type="ORF">GW7_15177</name>
</gene>
<dbReference type="SUPFAM" id="SSF50904">
    <property type="entry name" value="Oncogene products"/>
    <property type="match status" value="1"/>
</dbReference>
<dbReference type="STRING" id="10181.G5B9D9"/>
<name>G5B9D9_HETGA</name>
<protein>
    <submittedName>
        <fullName evidence="2">Protein p13 MTCP-1</fullName>
    </submittedName>
</protein>
<dbReference type="Proteomes" id="UP000006813">
    <property type="component" value="Unassembled WGS sequence"/>
</dbReference>
<dbReference type="AlphaFoldDB" id="G5B9D9"/>
<proteinExistence type="inferred from homology"/>
<evidence type="ECO:0000256" key="1">
    <source>
        <dbReference type="ARBA" id="ARBA00006399"/>
    </source>
</evidence>
<dbReference type="Gene3D" id="2.40.15.10">
    <property type="entry name" value="TCL1/MTCP1"/>
    <property type="match status" value="1"/>
</dbReference>
<dbReference type="InterPro" id="IPR036672">
    <property type="entry name" value="TCL1_MTCP1_sf"/>
</dbReference>
<evidence type="ECO:0000313" key="3">
    <source>
        <dbReference type="Proteomes" id="UP000006813"/>
    </source>
</evidence>
<comment type="similarity">
    <text evidence="1">Belongs to the TCL1 family.</text>
</comment>
<accession>G5B9D9</accession>
<dbReference type="GO" id="GO:0043539">
    <property type="term" value="F:protein serine/threonine kinase activator activity"/>
    <property type="evidence" value="ECO:0007669"/>
    <property type="project" value="InterPro"/>
</dbReference>
<dbReference type="eggNOG" id="ENOG502S5U8">
    <property type="taxonomic scope" value="Eukaryota"/>
</dbReference>
<dbReference type="InterPro" id="IPR004832">
    <property type="entry name" value="TCL1_MTCP1"/>
</dbReference>
<dbReference type="InParanoid" id="G5B9D9"/>
<sequence length="145" mass="16271">MAGEDVGAPPDHLWVHQEGIYRDEYQRTWVAVVEEYMAISSSTSAVHPLLGLGGGSGLKTAREHRRLGRVMKNTASDTEERELHGQKVSQQKHLVRTHNLKLTPLEIAIEPLMDITGWNWGLMNPTKVSTCYRTDALITKDLVLI</sequence>
<reference evidence="2 3" key="1">
    <citation type="journal article" date="2011" name="Nature">
        <title>Genome sequencing reveals insights into physiology and longevity of the naked mole rat.</title>
        <authorList>
            <person name="Kim E.B."/>
            <person name="Fang X."/>
            <person name="Fushan A.A."/>
            <person name="Huang Z."/>
            <person name="Lobanov A.V."/>
            <person name="Han L."/>
            <person name="Marino S.M."/>
            <person name="Sun X."/>
            <person name="Turanov A.A."/>
            <person name="Yang P."/>
            <person name="Yim S.H."/>
            <person name="Zhao X."/>
            <person name="Kasaikina M.V."/>
            <person name="Stoletzki N."/>
            <person name="Peng C."/>
            <person name="Polak P."/>
            <person name="Xiong Z."/>
            <person name="Kiezun A."/>
            <person name="Zhu Y."/>
            <person name="Chen Y."/>
            <person name="Kryukov G.V."/>
            <person name="Zhang Q."/>
            <person name="Peshkin L."/>
            <person name="Yang L."/>
            <person name="Bronson R.T."/>
            <person name="Buffenstein R."/>
            <person name="Wang B."/>
            <person name="Han C."/>
            <person name="Li Q."/>
            <person name="Chen L."/>
            <person name="Zhao W."/>
            <person name="Sunyaev S.R."/>
            <person name="Park T.J."/>
            <person name="Zhang G."/>
            <person name="Wang J."/>
            <person name="Gladyshev V.N."/>
        </authorList>
    </citation>
    <scope>NUCLEOTIDE SEQUENCE [LARGE SCALE GENOMIC DNA]</scope>
</reference>
<dbReference type="EMBL" id="JH169117">
    <property type="protein sequence ID" value="EHB05900.1"/>
    <property type="molecule type" value="Genomic_DNA"/>
</dbReference>
<dbReference type="Pfam" id="PF01840">
    <property type="entry name" value="TCL1_MTCP1"/>
    <property type="match status" value="1"/>
</dbReference>